<evidence type="ECO:0000313" key="5">
    <source>
        <dbReference type="Proteomes" id="UP000035900"/>
    </source>
</evidence>
<comment type="caution">
    <text evidence="4">The sequence shown here is derived from an EMBL/GenBank/DDBJ whole genome shotgun (WGS) entry which is preliminary data.</text>
</comment>
<protein>
    <recommendedName>
        <fullName evidence="3">Secretion system C-terminal sorting domain-containing protein</fullName>
    </recommendedName>
</protein>
<feature type="signal peptide" evidence="2">
    <location>
        <begin position="1"/>
        <end position="18"/>
    </location>
</feature>
<keyword evidence="5" id="KW-1185">Reference proteome</keyword>
<dbReference type="PATRIC" id="fig|1304281.5.peg.1655"/>
<dbReference type="NCBIfam" id="TIGR04183">
    <property type="entry name" value="Por_Secre_tail"/>
    <property type="match status" value="1"/>
</dbReference>
<evidence type="ECO:0000313" key="4">
    <source>
        <dbReference type="EMBL" id="KMQ71287.1"/>
    </source>
</evidence>
<gene>
    <name evidence="4" type="ORF">ACM44_07745</name>
</gene>
<feature type="domain" description="Secretion system C-terminal sorting" evidence="3">
    <location>
        <begin position="955"/>
        <end position="1021"/>
    </location>
</feature>
<name>A0A0J7IZ44_9FLAO</name>
<proteinExistence type="predicted"/>
<dbReference type="Pfam" id="PF18962">
    <property type="entry name" value="Por_Secre_tail"/>
    <property type="match status" value="1"/>
</dbReference>
<dbReference type="STRING" id="1304281.ACM44_07745"/>
<evidence type="ECO:0000259" key="3">
    <source>
        <dbReference type="Pfam" id="PF18962"/>
    </source>
</evidence>
<accession>A0A0J7IZ44</accession>
<sequence>MKRLHLLMTCFLASIVTAQTANYSKAPNSYIFDIDQASAHNYGGLLIPVKKAYKMWANYQYLKTNGTNTPIPDGEQQASIYWEDVPGLISQVSIVSGATPEDAKMKVEINAAKGKGNAVVAFKVGGVIYWSWHIWVTDNPTNGVSYSQGFETDINMTPVQIEYMDRNLGAVSNSFLNDQWQKSGGLMYEWGRKDPFPPLVNKDGYFYEITGEVGALKHKQIDPVNTIPVVIRPFDEIEKNIQYSVQNPIKYIINTDATGNWFSNSRYRIDGADPDYVTWDLWADNAKGGNSNANSSNTALKNESRSYELKSELDPCPNGWRVPSYYGRITKNNNLSFFGKHDWNNDDSNVNLHQVFPNQINANLDGIKVYPGLGMDFTNAQGGARNIGIISNPGAYVYYPNPNSPNSPVGIMYQDSNANGAIWSATFGFDGARVFSLISDANRTTTSVGLHAIYNNQTHPTRSGNAVKCIKDPNLAQIGNFVTEYFVREKENYRNGLANPNSYVVVNEPSIEIPINKAFSVYNQLLTDHESRSTTNLIANLLWTTNPAMITNVKLQLNAQDPRESVIMVQFAPGETGNAVISLHSNNNTTPAYWSWHIWKTASDPTENVVTYTTETPISVPYNFVNPTKSQLPPLQTVFMDRNLGAEDASLESGISNGLHYQWGRKDPIPSFANPKSQTIYLPGFNNGGAYTPNSIAVNEAQYAQQFTQAYGNYGSQDPKKAKKIEQNIKYAAENPLVFLYQQGLGAIYDGGNHFGNDLSKVRDWVSDERSQADNRWGHSDKKSPFDPCPSGWRVPDVTFANLYSGSKGSSPWYNGYKNDAYGKLGVIQDQWHDVVNYYEGQTVSQGWKFPSTTFQIGNFPKDGMRGELGDKNISYERSGVWTASLADLYTGFALSMQFQGNKMQTGTGAYPQAGMSVRCAKEEKRLLGLPLGTAPTLDVESVTQSNSTKSEIQLFPNPFAEEFHIGNADVKSFEIYDFSGKLLLAGVVNNGIVNAAALQKGVYLVKIQLKNGKSVSRKIIKN</sequence>
<reference evidence="4 5" key="1">
    <citation type="journal article" date="2004" name="Int. J. Syst. Evol. Microbiol.">
        <title>Kaistella koreensis gen. nov., sp. nov., a novel member of the Chryseobacterium-Bergeyella-Riemerella branch.</title>
        <authorList>
            <person name="Kim M.K."/>
            <person name="Im W.T."/>
            <person name="Shin Y.K."/>
            <person name="Lim J.H."/>
            <person name="Kim S.H."/>
            <person name="Lee B.C."/>
            <person name="Park M.Y."/>
            <person name="Lee K.Y."/>
            <person name="Lee S.T."/>
        </authorList>
    </citation>
    <scope>NUCLEOTIDE SEQUENCE [LARGE SCALE GENOMIC DNA]</scope>
    <source>
        <strain evidence="4 5">CCUG 49689</strain>
    </source>
</reference>
<keyword evidence="1 2" id="KW-0732">Signal</keyword>
<dbReference type="AlphaFoldDB" id="A0A0J7IZ44"/>
<feature type="chain" id="PRO_5005289355" description="Secretion system C-terminal sorting domain-containing protein" evidence="2">
    <location>
        <begin position="19"/>
        <end position="1023"/>
    </location>
</feature>
<dbReference type="RefSeq" id="WP_048499452.1">
    <property type="nucleotide sequence ID" value="NZ_LFNG01000009.1"/>
</dbReference>
<dbReference type="Proteomes" id="UP000035900">
    <property type="component" value="Unassembled WGS sequence"/>
</dbReference>
<organism evidence="4 5">
    <name type="scientific">Chryseobacterium koreense CCUG 49689</name>
    <dbReference type="NCBI Taxonomy" id="1304281"/>
    <lineage>
        <taxon>Bacteria</taxon>
        <taxon>Pseudomonadati</taxon>
        <taxon>Bacteroidota</taxon>
        <taxon>Flavobacteriia</taxon>
        <taxon>Flavobacteriales</taxon>
        <taxon>Weeksellaceae</taxon>
        <taxon>Chryseobacterium group</taxon>
        <taxon>Chryseobacterium</taxon>
    </lineage>
</organism>
<evidence type="ECO:0000256" key="2">
    <source>
        <dbReference type="SAM" id="SignalP"/>
    </source>
</evidence>
<dbReference type="EMBL" id="LFNG01000009">
    <property type="protein sequence ID" value="KMQ71287.1"/>
    <property type="molecule type" value="Genomic_DNA"/>
</dbReference>
<evidence type="ECO:0000256" key="1">
    <source>
        <dbReference type="ARBA" id="ARBA00022729"/>
    </source>
</evidence>
<dbReference type="InterPro" id="IPR026444">
    <property type="entry name" value="Secre_tail"/>
</dbReference>